<feature type="signal peptide" evidence="21">
    <location>
        <begin position="1"/>
        <end position="24"/>
    </location>
</feature>
<name>A0A9X3CFY9_9VIBR</name>
<comment type="similarity">
    <text evidence="4 20">Belongs to the peptidase S11 family.</text>
</comment>
<feature type="domain" description="Peptidase S11 D-Ala-D-Ala carboxypeptidase A C-terminal" evidence="22">
    <location>
        <begin position="280"/>
        <end position="370"/>
    </location>
</feature>
<evidence type="ECO:0000256" key="5">
    <source>
        <dbReference type="ARBA" id="ARBA00012448"/>
    </source>
</evidence>
<dbReference type="GO" id="GO:0006508">
    <property type="term" value="P:proteolysis"/>
    <property type="evidence" value="ECO:0007669"/>
    <property type="project" value="UniProtKB-KW"/>
</dbReference>
<keyword evidence="13" id="KW-0573">Peptidoglycan synthesis</keyword>
<dbReference type="Gene3D" id="2.60.410.10">
    <property type="entry name" value="D-Ala-D-Ala carboxypeptidase, C-terminal domain"/>
    <property type="match status" value="1"/>
</dbReference>
<evidence type="ECO:0000256" key="16">
    <source>
        <dbReference type="ARBA" id="ARBA00034000"/>
    </source>
</evidence>
<feature type="active site" evidence="18">
    <location>
        <position position="127"/>
    </location>
</feature>
<dbReference type="FunFam" id="3.40.710.10:FF:000001">
    <property type="entry name" value="D-alanyl-D-alanine serine-type carboxypeptidase"/>
    <property type="match status" value="1"/>
</dbReference>
<evidence type="ECO:0000256" key="4">
    <source>
        <dbReference type="ARBA" id="ARBA00007164"/>
    </source>
</evidence>
<evidence type="ECO:0000256" key="9">
    <source>
        <dbReference type="ARBA" id="ARBA00022670"/>
    </source>
</evidence>
<evidence type="ECO:0000256" key="14">
    <source>
        <dbReference type="ARBA" id="ARBA00023136"/>
    </source>
</evidence>
<dbReference type="SMART" id="SM00936">
    <property type="entry name" value="PBP5_C"/>
    <property type="match status" value="1"/>
</dbReference>
<dbReference type="SUPFAM" id="SSF56601">
    <property type="entry name" value="beta-lactamase/transpeptidase-like"/>
    <property type="match status" value="1"/>
</dbReference>
<feature type="binding site" evidence="19">
    <location>
        <position position="230"/>
    </location>
    <ligand>
        <name>substrate</name>
    </ligand>
</feature>
<keyword evidence="24" id="KW-1185">Reference proteome</keyword>
<keyword evidence="8 23" id="KW-0121">Carboxypeptidase</keyword>
<dbReference type="InterPro" id="IPR012907">
    <property type="entry name" value="Peptidase_S11_C"/>
</dbReference>
<evidence type="ECO:0000256" key="6">
    <source>
        <dbReference type="ARBA" id="ARBA00022475"/>
    </source>
</evidence>
<keyword evidence="9" id="KW-0645">Protease</keyword>
<dbReference type="Proteomes" id="UP001155586">
    <property type="component" value="Unassembled WGS sequence"/>
</dbReference>
<proteinExistence type="inferred from homology"/>
<dbReference type="InterPro" id="IPR037167">
    <property type="entry name" value="Peptidase_S11_C_sf"/>
</dbReference>
<evidence type="ECO:0000313" key="24">
    <source>
        <dbReference type="Proteomes" id="UP001155586"/>
    </source>
</evidence>
<evidence type="ECO:0000256" key="17">
    <source>
        <dbReference type="ARBA" id="ARBA00060592"/>
    </source>
</evidence>
<comment type="caution">
    <text evidence="23">The sequence shown here is derived from an EMBL/GenBank/DDBJ whole genome shotgun (WGS) entry which is preliminary data.</text>
</comment>
<evidence type="ECO:0000256" key="18">
    <source>
        <dbReference type="PIRSR" id="PIRSR618044-1"/>
    </source>
</evidence>
<comment type="catalytic activity">
    <reaction evidence="16">
        <text>Preferential cleavage: (Ac)2-L-Lys-D-Ala-|-D-Ala. Also transpeptidation of peptidyl-alanyl moieties that are N-acyl substituents of D-alanine.</text>
        <dbReference type="EC" id="3.4.16.4"/>
    </reaction>
</comment>
<gene>
    <name evidence="23" type="ORF">MD483_09795</name>
</gene>
<feature type="chain" id="PRO_5040829605" description="serine-type D-Ala-D-Ala carboxypeptidase" evidence="21">
    <location>
        <begin position="25"/>
        <end position="389"/>
    </location>
</feature>
<comment type="function">
    <text evidence="1">Removes C-terminal D-alanyl residues from sugar-peptide cell wall precursors.</text>
</comment>
<keyword evidence="11" id="KW-0378">Hydrolase</keyword>
<comment type="pathway">
    <text evidence="17">Glycan biosynthesis.</text>
</comment>
<evidence type="ECO:0000256" key="12">
    <source>
        <dbReference type="ARBA" id="ARBA00022960"/>
    </source>
</evidence>
<evidence type="ECO:0000256" key="2">
    <source>
        <dbReference type="ARBA" id="ARBA00004417"/>
    </source>
</evidence>
<evidence type="ECO:0000256" key="15">
    <source>
        <dbReference type="ARBA" id="ARBA00023316"/>
    </source>
</evidence>
<dbReference type="Pfam" id="PF07943">
    <property type="entry name" value="PBP5_C"/>
    <property type="match status" value="1"/>
</dbReference>
<dbReference type="InterPro" id="IPR018044">
    <property type="entry name" value="Peptidase_S11"/>
</dbReference>
<dbReference type="PRINTS" id="PR00725">
    <property type="entry name" value="DADACBPTASE1"/>
</dbReference>
<dbReference type="EMBL" id="JAKRRX010000046">
    <property type="protein sequence ID" value="MCW8334115.1"/>
    <property type="molecule type" value="Genomic_DNA"/>
</dbReference>
<evidence type="ECO:0000256" key="8">
    <source>
        <dbReference type="ARBA" id="ARBA00022645"/>
    </source>
</evidence>
<dbReference type="SUPFAM" id="SSF69189">
    <property type="entry name" value="Penicillin-binding protein associated domain"/>
    <property type="match status" value="1"/>
</dbReference>
<evidence type="ECO:0000259" key="22">
    <source>
        <dbReference type="SMART" id="SM00936"/>
    </source>
</evidence>
<evidence type="ECO:0000256" key="1">
    <source>
        <dbReference type="ARBA" id="ARBA00003217"/>
    </source>
</evidence>
<keyword evidence="12" id="KW-0133">Cell shape</keyword>
<dbReference type="GO" id="GO:0005886">
    <property type="term" value="C:plasma membrane"/>
    <property type="evidence" value="ECO:0007669"/>
    <property type="project" value="UniProtKB-SubCell"/>
</dbReference>
<accession>A0A9X3CFY9</accession>
<feature type="active site" description="Acyl-ester intermediate" evidence="18">
    <location>
        <position position="64"/>
    </location>
</feature>
<keyword evidence="7" id="KW-0997">Cell inner membrane</keyword>
<evidence type="ECO:0000256" key="3">
    <source>
        <dbReference type="ARBA" id="ARBA00004752"/>
    </source>
</evidence>
<dbReference type="GO" id="GO:0071555">
    <property type="term" value="P:cell wall organization"/>
    <property type="evidence" value="ECO:0007669"/>
    <property type="project" value="UniProtKB-KW"/>
</dbReference>
<keyword evidence="14" id="KW-0472">Membrane</keyword>
<protein>
    <recommendedName>
        <fullName evidence="5">serine-type D-Ala-D-Ala carboxypeptidase</fullName>
        <ecNumber evidence="5">3.4.16.4</ecNumber>
    </recommendedName>
</protein>
<evidence type="ECO:0000256" key="21">
    <source>
        <dbReference type="SAM" id="SignalP"/>
    </source>
</evidence>
<feature type="active site" description="Proton acceptor" evidence="18">
    <location>
        <position position="67"/>
    </location>
</feature>
<evidence type="ECO:0000256" key="7">
    <source>
        <dbReference type="ARBA" id="ARBA00022519"/>
    </source>
</evidence>
<dbReference type="GO" id="GO:0009252">
    <property type="term" value="P:peptidoglycan biosynthetic process"/>
    <property type="evidence" value="ECO:0007669"/>
    <property type="project" value="UniProtKB-KW"/>
</dbReference>
<reference evidence="23" key="1">
    <citation type="submission" date="2022-02" db="EMBL/GenBank/DDBJ databases">
        <title>Vibrio sp. nov., a new bacterium isolated from Bohai sea, China.</title>
        <authorList>
            <person name="Yuan Y."/>
        </authorList>
    </citation>
    <scope>NUCLEOTIDE SEQUENCE</scope>
    <source>
        <strain evidence="23">DBSS07</strain>
    </source>
</reference>
<dbReference type="InterPro" id="IPR015956">
    <property type="entry name" value="Peniciliin-bd_prot_C_sf"/>
</dbReference>
<keyword evidence="6" id="KW-1003">Cell membrane</keyword>
<evidence type="ECO:0000256" key="20">
    <source>
        <dbReference type="RuleBase" id="RU004016"/>
    </source>
</evidence>
<comment type="subcellular location">
    <subcellularLocation>
        <location evidence="2">Cell inner membrane</location>
        <topology evidence="2">Peripheral membrane protein</topology>
    </subcellularLocation>
</comment>
<evidence type="ECO:0000313" key="23">
    <source>
        <dbReference type="EMBL" id="MCW8334115.1"/>
    </source>
</evidence>
<dbReference type="GO" id="GO:0008360">
    <property type="term" value="P:regulation of cell shape"/>
    <property type="evidence" value="ECO:0007669"/>
    <property type="project" value="UniProtKB-KW"/>
</dbReference>
<dbReference type="AlphaFoldDB" id="A0A9X3CFY9"/>
<dbReference type="PANTHER" id="PTHR21581">
    <property type="entry name" value="D-ALANYL-D-ALANINE CARBOXYPEPTIDASE"/>
    <property type="match status" value="1"/>
</dbReference>
<dbReference type="GO" id="GO:0008658">
    <property type="term" value="F:penicillin binding"/>
    <property type="evidence" value="ECO:0007669"/>
    <property type="project" value="UniProtKB-ARBA"/>
</dbReference>
<comment type="pathway">
    <text evidence="3">Cell wall biogenesis; peptidoglycan biosynthesis.</text>
</comment>
<keyword evidence="10 21" id="KW-0732">Signal</keyword>
<keyword evidence="15" id="KW-0961">Cell wall biogenesis/degradation</keyword>
<evidence type="ECO:0000256" key="10">
    <source>
        <dbReference type="ARBA" id="ARBA00022729"/>
    </source>
</evidence>
<dbReference type="GO" id="GO:0009002">
    <property type="term" value="F:serine-type D-Ala-D-Ala carboxypeptidase activity"/>
    <property type="evidence" value="ECO:0007669"/>
    <property type="project" value="UniProtKB-EC"/>
</dbReference>
<dbReference type="InterPro" id="IPR001967">
    <property type="entry name" value="Peptidase_S11_N"/>
</dbReference>
<evidence type="ECO:0000256" key="11">
    <source>
        <dbReference type="ARBA" id="ARBA00022801"/>
    </source>
</evidence>
<sequence>MRKMAIRFFSSVLVSSLIAPLALAAPTIVPDPPVLGAKGYILIDYNTGQVLVEKNAHQKLNPASLTKLMTAYVAGQEIRSGNISIDDQVVISENAWAKKFPDSSKMFIEVGTSVSMSDLYRGLIVQSGNDASVAIAEHVAGSQDSFVALMNSCAQRLGLENTAFTNPHGLDSDGLYSTPYDIAKLGQAIIRDLPDIYPLYSERSFKYNGITQYNRNGLLRDRSMNVDGMKTGFTSGAGYSLASSATNGDMRLISVVMGSNSTKSRESESKQLLSYGFRFFDTVSPNEANEEIATPRVWMGKEDQVSVGLAEDIFITLPKGQIRNLSANIEVPAELTAPIAQNEVIGTVVYSLDGKTVAEAELVALEDVEEGSLFKKALDWFKRLIASFF</sequence>
<dbReference type="PANTHER" id="PTHR21581:SF6">
    <property type="entry name" value="TRAFFICKING PROTEIN PARTICLE COMPLEX SUBUNIT 12"/>
    <property type="match status" value="1"/>
</dbReference>
<dbReference type="RefSeq" id="WP_265687520.1">
    <property type="nucleotide sequence ID" value="NZ_JAKRRX010000046.1"/>
</dbReference>
<dbReference type="Gene3D" id="3.40.710.10">
    <property type="entry name" value="DD-peptidase/beta-lactamase superfamily"/>
    <property type="match status" value="1"/>
</dbReference>
<dbReference type="EC" id="3.4.16.4" evidence="5"/>
<evidence type="ECO:0000256" key="19">
    <source>
        <dbReference type="PIRSR" id="PIRSR618044-2"/>
    </source>
</evidence>
<dbReference type="InterPro" id="IPR012338">
    <property type="entry name" value="Beta-lactam/transpept-like"/>
</dbReference>
<organism evidence="23 24">
    <name type="scientific">Vibrio paucivorans</name>
    <dbReference type="NCBI Taxonomy" id="2829489"/>
    <lineage>
        <taxon>Bacteria</taxon>
        <taxon>Pseudomonadati</taxon>
        <taxon>Pseudomonadota</taxon>
        <taxon>Gammaproteobacteria</taxon>
        <taxon>Vibrionales</taxon>
        <taxon>Vibrionaceae</taxon>
        <taxon>Vibrio</taxon>
    </lineage>
</organism>
<evidence type="ECO:0000256" key="13">
    <source>
        <dbReference type="ARBA" id="ARBA00022984"/>
    </source>
</evidence>
<dbReference type="Pfam" id="PF00768">
    <property type="entry name" value="Peptidase_S11"/>
    <property type="match status" value="1"/>
</dbReference>